<evidence type="ECO:0000313" key="1">
    <source>
        <dbReference type="EMBL" id="KRP34302.1"/>
    </source>
</evidence>
<gene>
    <name evidence="1" type="ORF">ABS33_01165</name>
</gene>
<comment type="caution">
    <text evidence="1">The sequence shown here is derived from an EMBL/GenBank/DDBJ whole genome shotgun (WGS) entry which is preliminary data.</text>
</comment>
<name>A0A0R2XMB6_9BACT</name>
<proteinExistence type="predicted"/>
<dbReference type="AlphaFoldDB" id="A0A0R2XMB6"/>
<dbReference type="EMBL" id="LIDN01000021">
    <property type="protein sequence ID" value="KRP34302.1"/>
    <property type="molecule type" value="Genomic_DNA"/>
</dbReference>
<accession>A0A0R2XMB6</accession>
<evidence type="ECO:0000313" key="2">
    <source>
        <dbReference type="Proteomes" id="UP000051220"/>
    </source>
</evidence>
<reference evidence="1 2" key="1">
    <citation type="submission" date="2015-10" db="EMBL/GenBank/DDBJ databases">
        <title>Metagenome-Assembled Genomes uncover a global brackish microbiome.</title>
        <authorList>
            <person name="Hugerth L.W."/>
            <person name="Larsson J."/>
            <person name="Alneberg J."/>
            <person name="Lindh M.V."/>
            <person name="Legrand C."/>
            <person name="Pinhassi J."/>
            <person name="Andersson A.F."/>
        </authorList>
    </citation>
    <scope>NUCLEOTIDE SEQUENCE [LARGE SCALE GENOMIC DNA]</scope>
    <source>
        <strain evidence="1">BACL9 MAG-120924-bin69</strain>
    </source>
</reference>
<protein>
    <submittedName>
        <fullName evidence="1">Uncharacterized protein</fullName>
    </submittedName>
</protein>
<dbReference type="Proteomes" id="UP000051220">
    <property type="component" value="Unassembled WGS sequence"/>
</dbReference>
<organism evidence="1 2">
    <name type="scientific">Verrucomicrobia subdivision 6 bacterium BACL9 MAG-120924-bin69</name>
    <dbReference type="NCBI Taxonomy" id="1655635"/>
    <lineage>
        <taxon>Bacteria</taxon>
        <taxon>Pseudomonadati</taxon>
        <taxon>Verrucomicrobiota</taxon>
        <taxon>Verrucomicrobiia</taxon>
        <taxon>Verrucomicrobiales</taxon>
        <taxon>Verrucomicrobia subdivision 6</taxon>
    </lineage>
</organism>
<sequence>MDGIFRGIEKGAGAVLDICFDPLSFEDDDRLSGLGVAMGGDGGAWGEFAQEKAGAIGRVLGEVGKFNPGVGAGFPHGGVGEANGWKHSVTMSERFRSDNGAGWFRMME</sequence>